<evidence type="ECO:0000313" key="1">
    <source>
        <dbReference type="EMBL" id="HIU51985.1"/>
    </source>
</evidence>
<proteinExistence type="predicted"/>
<dbReference type="PANTHER" id="PTHR46018:SF7">
    <property type="entry name" value="RIBONUCLEASE Z"/>
    <property type="match status" value="1"/>
</dbReference>
<dbReference type="AlphaFoldDB" id="A0A9D1M172"/>
<dbReference type="PANTHER" id="PTHR46018">
    <property type="entry name" value="ZINC PHOSPHODIESTERASE ELAC PROTEIN 1"/>
    <property type="match status" value="1"/>
</dbReference>
<dbReference type="EMBL" id="DVNH01000038">
    <property type="protein sequence ID" value="HIU51985.1"/>
    <property type="molecule type" value="Genomic_DNA"/>
</dbReference>
<reference evidence="1" key="1">
    <citation type="submission" date="2020-10" db="EMBL/GenBank/DDBJ databases">
        <authorList>
            <person name="Gilroy R."/>
        </authorList>
    </citation>
    <scope>NUCLEOTIDE SEQUENCE</scope>
    <source>
        <strain evidence="1">CHK195-15760</strain>
    </source>
</reference>
<dbReference type="Proteomes" id="UP000824093">
    <property type="component" value="Unassembled WGS sequence"/>
</dbReference>
<accession>A0A9D1M172</accession>
<comment type="caution">
    <text evidence="1">The sequence shown here is derived from an EMBL/GenBank/DDBJ whole genome shotgun (WGS) entry which is preliminary data.</text>
</comment>
<gene>
    <name evidence="1" type="ORF">IAB70_05130</name>
</gene>
<dbReference type="Pfam" id="PF23023">
    <property type="entry name" value="Anti-Pycsar_Apyc1"/>
    <property type="match status" value="1"/>
</dbReference>
<name>A0A9D1M172_9FIRM</name>
<organism evidence="1 2">
    <name type="scientific">Candidatus Merdicola faecigallinarum</name>
    <dbReference type="NCBI Taxonomy" id="2840862"/>
    <lineage>
        <taxon>Bacteria</taxon>
        <taxon>Bacillati</taxon>
        <taxon>Bacillota</taxon>
        <taxon>Clostridia</taxon>
        <taxon>Candidatus Merdicola</taxon>
    </lineage>
</organism>
<evidence type="ECO:0000313" key="2">
    <source>
        <dbReference type="Proteomes" id="UP000824093"/>
    </source>
</evidence>
<sequence>MEKLNILGTGHAMTLDCYNTCFTLENNEGEHILVDTGGGLQIIKQLRDANIDFRKIHHIILSHKHTDHILGMFWIMRYSQKLFSSNNYEGNLNVYMHKELESTIRKIMFEVLPAKFTDLIDNRIIFHIVEDKEERKILNYSIKFLDVQAKKVRQFGFKTTLENGKTFVFLGDETFSEELRDEVKDADWFLHEAMCLDSEAEEYKPYEKMHSTVKTASEIAESLNVKNLLLYHSNDNDLKNRKRLYTEEAKKYFSGNIYVPDDLEIIRL</sequence>
<dbReference type="CDD" id="cd16272">
    <property type="entry name" value="RNaseZ_MBL-fold"/>
    <property type="match status" value="1"/>
</dbReference>
<dbReference type="InterPro" id="IPR036866">
    <property type="entry name" value="RibonucZ/Hydroxyglut_hydro"/>
</dbReference>
<dbReference type="GO" id="GO:0042781">
    <property type="term" value="F:3'-tRNA processing endoribonuclease activity"/>
    <property type="evidence" value="ECO:0007669"/>
    <property type="project" value="TreeGrafter"/>
</dbReference>
<protein>
    <submittedName>
        <fullName evidence="1">MBL fold metallo-hydrolase</fullName>
    </submittedName>
</protein>
<reference evidence="1" key="2">
    <citation type="journal article" date="2021" name="PeerJ">
        <title>Extensive microbial diversity within the chicken gut microbiome revealed by metagenomics and culture.</title>
        <authorList>
            <person name="Gilroy R."/>
            <person name="Ravi A."/>
            <person name="Getino M."/>
            <person name="Pursley I."/>
            <person name="Horton D.L."/>
            <person name="Alikhan N.F."/>
            <person name="Baker D."/>
            <person name="Gharbi K."/>
            <person name="Hall N."/>
            <person name="Watson M."/>
            <person name="Adriaenssens E.M."/>
            <person name="Foster-Nyarko E."/>
            <person name="Jarju S."/>
            <person name="Secka A."/>
            <person name="Antonio M."/>
            <person name="Oren A."/>
            <person name="Chaudhuri R.R."/>
            <person name="La Ragione R."/>
            <person name="Hildebrand F."/>
            <person name="Pallen M.J."/>
        </authorList>
    </citation>
    <scope>NUCLEOTIDE SEQUENCE</scope>
    <source>
        <strain evidence="1">CHK195-15760</strain>
    </source>
</reference>
<dbReference type="SUPFAM" id="SSF56281">
    <property type="entry name" value="Metallo-hydrolase/oxidoreductase"/>
    <property type="match status" value="1"/>
</dbReference>
<dbReference type="Gene3D" id="3.60.15.10">
    <property type="entry name" value="Ribonuclease Z/Hydroxyacylglutathione hydrolase-like"/>
    <property type="match status" value="1"/>
</dbReference>